<accession>A0AAW2L2I0</accession>
<gene>
    <name evidence="1" type="ORF">Sradi_5618400</name>
</gene>
<dbReference type="EMBL" id="JACGWJ010000026">
    <property type="protein sequence ID" value="KAL0312191.1"/>
    <property type="molecule type" value="Genomic_DNA"/>
</dbReference>
<organism evidence="1">
    <name type="scientific">Sesamum radiatum</name>
    <name type="common">Black benniseed</name>
    <dbReference type="NCBI Taxonomy" id="300843"/>
    <lineage>
        <taxon>Eukaryota</taxon>
        <taxon>Viridiplantae</taxon>
        <taxon>Streptophyta</taxon>
        <taxon>Embryophyta</taxon>
        <taxon>Tracheophyta</taxon>
        <taxon>Spermatophyta</taxon>
        <taxon>Magnoliopsida</taxon>
        <taxon>eudicotyledons</taxon>
        <taxon>Gunneridae</taxon>
        <taxon>Pentapetalae</taxon>
        <taxon>asterids</taxon>
        <taxon>lamiids</taxon>
        <taxon>Lamiales</taxon>
        <taxon>Pedaliaceae</taxon>
        <taxon>Sesamum</taxon>
    </lineage>
</organism>
<dbReference type="PANTHER" id="PTHR47926">
    <property type="entry name" value="PENTATRICOPEPTIDE REPEAT-CONTAINING PROTEIN"/>
    <property type="match status" value="1"/>
</dbReference>
<protein>
    <submittedName>
        <fullName evidence="1">Pentatricopeptide repeat-containing protein</fullName>
    </submittedName>
</protein>
<comment type="caution">
    <text evidence="1">The sequence shown here is derived from an EMBL/GenBank/DDBJ whole genome shotgun (WGS) entry which is preliminary data.</text>
</comment>
<sequence length="130" mass="14772">MVWKTLLGACRACGDIQLATYVADHLLELDPGDHCTYVLLCDMYGHLKRWDEKASVKKMMRNKGSRRYQVGVGLNCKMMCTLLNAEDHSHPNCREIYQALKELTDEIISENASMLEVPLMMWILPVGIGL</sequence>
<reference evidence="1" key="1">
    <citation type="submission" date="2020-06" db="EMBL/GenBank/DDBJ databases">
        <authorList>
            <person name="Li T."/>
            <person name="Hu X."/>
            <person name="Zhang T."/>
            <person name="Song X."/>
            <person name="Zhang H."/>
            <person name="Dai N."/>
            <person name="Sheng W."/>
            <person name="Hou X."/>
            <person name="Wei L."/>
        </authorList>
    </citation>
    <scope>NUCLEOTIDE SEQUENCE</scope>
    <source>
        <strain evidence="1">G02</strain>
        <tissue evidence="1">Leaf</tissue>
    </source>
</reference>
<evidence type="ECO:0000313" key="1">
    <source>
        <dbReference type="EMBL" id="KAL0312191.1"/>
    </source>
</evidence>
<dbReference type="Pfam" id="PF20431">
    <property type="entry name" value="E_motif"/>
    <property type="match status" value="1"/>
</dbReference>
<dbReference type="Pfam" id="PF20430">
    <property type="entry name" value="Eplus_motif"/>
    <property type="match status" value="1"/>
</dbReference>
<dbReference type="InterPro" id="IPR046960">
    <property type="entry name" value="PPR_At4g14850-like_plant"/>
</dbReference>
<reference evidence="1" key="2">
    <citation type="journal article" date="2024" name="Plant">
        <title>Genomic evolution and insights into agronomic trait innovations of Sesamum species.</title>
        <authorList>
            <person name="Miao H."/>
            <person name="Wang L."/>
            <person name="Qu L."/>
            <person name="Liu H."/>
            <person name="Sun Y."/>
            <person name="Le M."/>
            <person name="Wang Q."/>
            <person name="Wei S."/>
            <person name="Zheng Y."/>
            <person name="Lin W."/>
            <person name="Duan Y."/>
            <person name="Cao H."/>
            <person name="Xiong S."/>
            <person name="Wang X."/>
            <person name="Wei L."/>
            <person name="Li C."/>
            <person name="Ma Q."/>
            <person name="Ju M."/>
            <person name="Zhao R."/>
            <person name="Li G."/>
            <person name="Mu C."/>
            <person name="Tian Q."/>
            <person name="Mei H."/>
            <person name="Zhang T."/>
            <person name="Gao T."/>
            <person name="Zhang H."/>
        </authorList>
    </citation>
    <scope>NUCLEOTIDE SEQUENCE</scope>
    <source>
        <strain evidence="1">G02</strain>
    </source>
</reference>
<dbReference type="PANTHER" id="PTHR47926:SF372">
    <property type="entry name" value="PENTATRICOPEPTIDE REPEAT-CONTAINING PROTEIN"/>
    <property type="match status" value="1"/>
</dbReference>
<dbReference type="GO" id="GO:0003723">
    <property type="term" value="F:RNA binding"/>
    <property type="evidence" value="ECO:0007669"/>
    <property type="project" value="InterPro"/>
</dbReference>
<dbReference type="AlphaFoldDB" id="A0AAW2L2I0"/>
<dbReference type="GO" id="GO:0009451">
    <property type="term" value="P:RNA modification"/>
    <property type="evidence" value="ECO:0007669"/>
    <property type="project" value="InterPro"/>
</dbReference>
<name>A0AAW2L2I0_SESRA</name>
<dbReference type="InterPro" id="IPR046849">
    <property type="entry name" value="E2_motif"/>
</dbReference>
<dbReference type="InterPro" id="IPR046848">
    <property type="entry name" value="E_motif"/>
</dbReference>
<proteinExistence type="predicted"/>